<evidence type="ECO:0000313" key="6">
    <source>
        <dbReference type="EMBL" id="TFK26746.1"/>
    </source>
</evidence>
<dbReference type="InterPro" id="IPR006913">
    <property type="entry name" value="CENP-V/GFA"/>
</dbReference>
<dbReference type="Proteomes" id="UP000307440">
    <property type="component" value="Unassembled WGS sequence"/>
</dbReference>
<evidence type="ECO:0000256" key="3">
    <source>
        <dbReference type="ARBA" id="ARBA00022833"/>
    </source>
</evidence>
<dbReference type="STRING" id="230819.A0A5C3L3K6"/>
<organism evidence="6 7">
    <name type="scientific">Coprinopsis marcescibilis</name>
    <name type="common">Agaric fungus</name>
    <name type="synonym">Psathyrella marcescibilis</name>
    <dbReference type="NCBI Taxonomy" id="230819"/>
    <lineage>
        <taxon>Eukaryota</taxon>
        <taxon>Fungi</taxon>
        <taxon>Dikarya</taxon>
        <taxon>Basidiomycota</taxon>
        <taxon>Agaricomycotina</taxon>
        <taxon>Agaricomycetes</taxon>
        <taxon>Agaricomycetidae</taxon>
        <taxon>Agaricales</taxon>
        <taxon>Agaricineae</taxon>
        <taxon>Psathyrellaceae</taxon>
        <taxon>Coprinopsis</taxon>
    </lineage>
</organism>
<dbReference type="OrthoDB" id="9970124at2759"/>
<keyword evidence="2" id="KW-0479">Metal-binding</keyword>
<evidence type="ECO:0000313" key="7">
    <source>
        <dbReference type="Proteomes" id="UP000307440"/>
    </source>
</evidence>
<name>A0A5C3L3K6_COPMA</name>
<evidence type="ECO:0000256" key="1">
    <source>
        <dbReference type="ARBA" id="ARBA00005495"/>
    </source>
</evidence>
<dbReference type="AlphaFoldDB" id="A0A5C3L3K6"/>
<dbReference type="Pfam" id="PF04828">
    <property type="entry name" value="GFA"/>
    <property type="match status" value="1"/>
</dbReference>
<dbReference type="PROSITE" id="PS51891">
    <property type="entry name" value="CENP_V_GFA"/>
    <property type="match status" value="1"/>
</dbReference>
<keyword evidence="4" id="KW-0456">Lyase</keyword>
<evidence type="ECO:0000256" key="2">
    <source>
        <dbReference type="ARBA" id="ARBA00022723"/>
    </source>
</evidence>
<proteinExistence type="inferred from homology"/>
<accession>A0A5C3L3K6</accession>
<keyword evidence="7" id="KW-1185">Reference proteome</keyword>
<feature type="domain" description="CENP-V/GFA" evidence="5">
    <location>
        <begin position="9"/>
        <end position="131"/>
    </location>
</feature>
<dbReference type="GO" id="GO:0016846">
    <property type="term" value="F:carbon-sulfur lyase activity"/>
    <property type="evidence" value="ECO:0007669"/>
    <property type="project" value="InterPro"/>
</dbReference>
<protein>
    <recommendedName>
        <fullName evidence="5">CENP-V/GFA domain-containing protein</fullName>
    </recommendedName>
</protein>
<dbReference type="PANTHER" id="PTHR33337">
    <property type="entry name" value="GFA DOMAIN-CONTAINING PROTEIN"/>
    <property type="match status" value="1"/>
</dbReference>
<dbReference type="GO" id="GO:0046872">
    <property type="term" value="F:metal ion binding"/>
    <property type="evidence" value="ECO:0007669"/>
    <property type="project" value="UniProtKB-KW"/>
</dbReference>
<dbReference type="PANTHER" id="PTHR33337:SF40">
    <property type="entry name" value="CENP-V_GFA DOMAIN-CONTAINING PROTEIN-RELATED"/>
    <property type="match status" value="1"/>
</dbReference>
<dbReference type="EMBL" id="ML210171">
    <property type="protein sequence ID" value="TFK26746.1"/>
    <property type="molecule type" value="Genomic_DNA"/>
</dbReference>
<dbReference type="Gene3D" id="3.90.1590.10">
    <property type="entry name" value="glutathione-dependent formaldehyde- activating enzyme (gfa)"/>
    <property type="match status" value="1"/>
</dbReference>
<evidence type="ECO:0000259" key="5">
    <source>
        <dbReference type="PROSITE" id="PS51891"/>
    </source>
</evidence>
<evidence type="ECO:0000256" key="4">
    <source>
        <dbReference type="ARBA" id="ARBA00023239"/>
    </source>
</evidence>
<dbReference type="InterPro" id="IPR011057">
    <property type="entry name" value="Mss4-like_sf"/>
</dbReference>
<comment type="similarity">
    <text evidence="1">Belongs to the Gfa family.</text>
</comment>
<gene>
    <name evidence="6" type="ORF">FA15DRAFT_255089</name>
</gene>
<dbReference type="SUPFAM" id="SSF51316">
    <property type="entry name" value="Mss4-like"/>
    <property type="match status" value="1"/>
</dbReference>
<keyword evidence="3" id="KW-0862">Zinc</keyword>
<sequence>MSTDNEPVITGGCYCGAARYEVRGHPIRSAYCHCTLCQRFNATAFILTIHYPAHAFRWTHSETPEEALDVYSVASKPWKYRSRCKKCGAAIASYNANTDKWSVWGGQLDRDETTKIKNWDVIKPTAHIFYDTRILDVNDGLSKWTAYENESQRIG</sequence>
<reference evidence="6 7" key="1">
    <citation type="journal article" date="2019" name="Nat. Ecol. Evol.">
        <title>Megaphylogeny resolves global patterns of mushroom evolution.</title>
        <authorList>
            <person name="Varga T."/>
            <person name="Krizsan K."/>
            <person name="Foldi C."/>
            <person name="Dima B."/>
            <person name="Sanchez-Garcia M."/>
            <person name="Sanchez-Ramirez S."/>
            <person name="Szollosi G.J."/>
            <person name="Szarkandi J.G."/>
            <person name="Papp V."/>
            <person name="Albert L."/>
            <person name="Andreopoulos W."/>
            <person name="Angelini C."/>
            <person name="Antonin V."/>
            <person name="Barry K.W."/>
            <person name="Bougher N.L."/>
            <person name="Buchanan P."/>
            <person name="Buyck B."/>
            <person name="Bense V."/>
            <person name="Catcheside P."/>
            <person name="Chovatia M."/>
            <person name="Cooper J."/>
            <person name="Damon W."/>
            <person name="Desjardin D."/>
            <person name="Finy P."/>
            <person name="Geml J."/>
            <person name="Haridas S."/>
            <person name="Hughes K."/>
            <person name="Justo A."/>
            <person name="Karasinski D."/>
            <person name="Kautmanova I."/>
            <person name="Kiss B."/>
            <person name="Kocsube S."/>
            <person name="Kotiranta H."/>
            <person name="LaButti K.M."/>
            <person name="Lechner B.E."/>
            <person name="Liimatainen K."/>
            <person name="Lipzen A."/>
            <person name="Lukacs Z."/>
            <person name="Mihaltcheva S."/>
            <person name="Morgado L.N."/>
            <person name="Niskanen T."/>
            <person name="Noordeloos M.E."/>
            <person name="Ohm R.A."/>
            <person name="Ortiz-Santana B."/>
            <person name="Ovrebo C."/>
            <person name="Racz N."/>
            <person name="Riley R."/>
            <person name="Savchenko A."/>
            <person name="Shiryaev A."/>
            <person name="Soop K."/>
            <person name="Spirin V."/>
            <person name="Szebenyi C."/>
            <person name="Tomsovsky M."/>
            <person name="Tulloss R.E."/>
            <person name="Uehling J."/>
            <person name="Grigoriev I.V."/>
            <person name="Vagvolgyi C."/>
            <person name="Papp T."/>
            <person name="Martin F.M."/>
            <person name="Miettinen O."/>
            <person name="Hibbett D.S."/>
            <person name="Nagy L.G."/>
        </authorList>
    </citation>
    <scope>NUCLEOTIDE SEQUENCE [LARGE SCALE GENOMIC DNA]</scope>
    <source>
        <strain evidence="6 7">CBS 121175</strain>
    </source>
</reference>